<evidence type="ECO:0000259" key="7">
    <source>
        <dbReference type="Pfam" id="PF04719"/>
    </source>
</evidence>
<evidence type="ECO:0000313" key="9">
    <source>
        <dbReference type="Proteomes" id="UP000700334"/>
    </source>
</evidence>
<dbReference type="CDD" id="cd08048">
    <property type="entry name" value="HFD_TAF11"/>
    <property type="match status" value="1"/>
</dbReference>
<dbReference type="Gene3D" id="1.10.20.10">
    <property type="entry name" value="Histone, subunit A"/>
    <property type="match status" value="1"/>
</dbReference>
<dbReference type="PANTHER" id="PTHR13218:SF8">
    <property type="entry name" value="TRANSCRIPTION INITIATION FACTOR TFIID SUBUNIT 11"/>
    <property type="match status" value="1"/>
</dbReference>
<keyword evidence="9" id="KW-1185">Reference proteome</keyword>
<protein>
    <submittedName>
        <fullName evidence="8">Transcription initiation factor TFIID subunit 11</fullName>
    </submittedName>
</protein>
<dbReference type="EMBL" id="JAGFMF010011791">
    <property type="protein sequence ID" value="KAG8512619.1"/>
    <property type="molecule type" value="Genomic_DNA"/>
</dbReference>
<comment type="similarity">
    <text evidence="2">Belongs to the TAF11 family.</text>
</comment>
<dbReference type="FunFam" id="1.10.20.10:FF:000025">
    <property type="entry name" value="Transcription initiation factor TFIID subunit 11"/>
    <property type="match status" value="1"/>
</dbReference>
<dbReference type="OrthoDB" id="28335at2759"/>
<comment type="caution">
    <text evidence="8">The sequence shown here is derived from an EMBL/GenBank/DDBJ whole genome shotgun (WGS) entry which is preliminary data.</text>
</comment>
<evidence type="ECO:0000256" key="3">
    <source>
        <dbReference type="ARBA" id="ARBA00023015"/>
    </source>
</evidence>
<evidence type="ECO:0000256" key="5">
    <source>
        <dbReference type="ARBA" id="ARBA00023242"/>
    </source>
</evidence>
<dbReference type="GO" id="GO:0051123">
    <property type="term" value="P:RNA polymerase II preinitiation complex assembly"/>
    <property type="evidence" value="ECO:0007669"/>
    <property type="project" value="InterPro"/>
</dbReference>
<dbReference type="SUPFAM" id="SSF47113">
    <property type="entry name" value="Histone-fold"/>
    <property type="match status" value="1"/>
</dbReference>
<evidence type="ECO:0000256" key="6">
    <source>
        <dbReference type="SAM" id="MobiDB-lite"/>
    </source>
</evidence>
<dbReference type="GO" id="GO:0005669">
    <property type="term" value="C:transcription factor TFIID complex"/>
    <property type="evidence" value="ECO:0007669"/>
    <property type="project" value="InterPro"/>
</dbReference>
<dbReference type="AlphaFoldDB" id="A0A8J6DLC8"/>
<comment type="subcellular location">
    <subcellularLocation>
        <location evidence="1">Nucleus</location>
    </subcellularLocation>
</comment>
<dbReference type="InterPro" id="IPR006809">
    <property type="entry name" value="TAFII28_dom"/>
</dbReference>
<dbReference type="Pfam" id="PF04719">
    <property type="entry name" value="TAFII28"/>
    <property type="match status" value="1"/>
</dbReference>
<accession>A0A8J6DLC8</accession>
<sequence>MLKTPRSPAEENGATGASSDRPTIATPMAPRNNDLEGQLSGKEGSALRTGERGNSPPCPPAAKRLKKDGRQKKDKRPPSVDEDKVDKMKVLVEALSTEQLDRYELYRRSAFPRAVVKRLMQDACGSGVPQNAVIAMAGIAKVFVGEVVEEALDVCEMCGEQRPLQPKHLREAVRRLRAKGQMPNTKYKKTLFF</sequence>
<organism evidence="8 9">
    <name type="scientific">Galemys pyrenaicus</name>
    <name type="common">Iberian desman</name>
    <name type="synonym">Pyrenean desman</name>
    <dbReference type="NCBI Taxonomy" id="202257"/>
    <lineage>
        <taxon>Eukaryota</taxon>
        <taxon>Metazoa</taxon>
        <taxon>Chordata</taxon>
        <taxon>Craniata</taxon>
        <taxon>Vertebrata</taxon>
        <taxon>Euteleostomi</taxon>
        <taxon>Mammalia</taxon>
        <taxon>Eutheria</taxon>
        <taxon>Laurasiatheria</taxon>
        <taxon>Eulipotyphla</taxon>
        <taxon>Talpidae</taxon>
        <taxon>Galemys</taxon>
    </lineage>
</organism>
<proteinExistence type="inferred from homology"/>
<dbReference type="GO" id="GO:0016251">
    <property type="term" value="F:RNA polymerase II general transcription initiation factor activity"/>
    <property type="evidence" value="ECO:0007669"/>
    <property type="project" value="TreeGrafter"/>
</dbReference>
<keyword evidence="4" id="KW-0804">Transcription</keyword>
<reference evidence="8" key="1">
    <citation type="journal article" date="2021" name="Evol. Appl.">
        <title>The genome of the Pyrenean desman and the effects of bottlenecks and inbreeding on the genomic landscape of an endangered species.</title>
        <authorList>
            <person name="Escoda L."/>
            <person name="Castresana J."/>
        </authorList>
    </citation>
    <scope>NUCLEOTIDE SEQUENCE</scope>
    <source>
        <strain evidence="8">IBE-C5619</strain>
    </source>
</reference>
<gene>
    <name evidence="8" type="ORF">J0S82_007318</name>
</gene>
<dbReference type="GO" id="GO:0046982">
    <property type="term" value="F:protein heterodimerization activity"/>
    <property type="evidence" value="ECO:0007669"/>
    <property type="project" value="InterPro"/>
</dbReference>
<evidence type="ECO:0000256" key="4">
    <source>
        <dbReference type="ARBA" id="ARBA00023163"/>
    </source>
</evidence>
<dbReference type="InterPro" id="IPR045127">
    <property type="entry name" value="TAF11-like"/>
</dbReference>
<dbReference type="PANTHER" id="PTHR13218">
    <property type="entry name" value="TRANSCRIPTION INITIATION FACTOR TFIID SUBUNIT 11-RELATED"/>
    <property type="match status" value="1"/>
</dbReference>
<dbReference type="InterPro" id="IPR009072">
    <property type="entry name" value="Histone-fold"/>
</dbReference>
<feature type="region of interest" description="Disordered" evidence="6">
    <location>
        <begin position="1"/>
        <end position="84"/>
    </location>
</feature>
<evidence type="ECO:0000256" key="1">
    <source>
        <dbReference type="ARBA" id="ARBA00004123"/>
    </source>
</evidence>
<name>A0A8J6DLC8_GALPY</name>
<evidence type="ECO:0000313" key="8">
    <source>
        <dbReference type="EMBL" id="KAG8512619.1"/>
    </source>
</evidence>
<evidence type="ECO:0000256" key="2">
    <source>
        <dbReference type="ARBA" id="ARBA00009788"/>
    </source>
</evidence>
<keyword evidence="5" id="KW-0539">Nucleus</keyword>
<feature type="compositionally biased region" description="Basic residues" evidence="6">
    <location>
        <begin position="63"/>
        <end position="75"/>
    </location>
</feature>
<dbReference type="Proteomes" id="UP000700334">
    <property type="component" value="Unassembled WGS sequence"/>
</dbReference>
<keyword evidence="3" id="KW-0805">Transcription regulation</keyword>
<feature type="domain" description="TAFII28-like protein" evidence="7">
    <location>
        <begin position="90"/>
        <end position="175"/>
    </location>
</feature>